<dbReference type="SUPFAM" id="SSF51556">
    <property type="entry name" value="Metallo-dependent hydrolases"/>
    <property type="match status" value="1"/>
</dbReference>
<dbReference type="PANTHER" id="PTHR11113">
    <property type="entry name" value="N-ACETYLGLUCOSAMINE-6-PHOSPHATE DEACETYLASE"/>
    <property type="match status" value="1"/>
</dbReference>
<evidence type="ECO:0000256" key="1">
    <source>
        <dbReference type="ARBA" id="ARBA00022801"/>
    </source>
</evidence>
<dbReference type="Pfam" id="PF01979">
    <property type="entry name" value="Amidohydro_1"/>
    <property type="match status" value="1"/>
</dbReference>
<reference evidence="3" key="1">
    <citation type="submission" date="2019-08" db="EMBL/GenBank/DDBJ databases">
        <authorList>
            <person name="Kucharzyk K."/>
            <person name="Murdoch R.W."/>
            <person name="Higgins S."/>
            <person name="Loffler F."/>
        </authorList>
    </citation>
    <scope>NUCLEOTIDE SEQUENCE</scope>
</reference>
<dbReference type="EC" id="3.5.1.25" evidence="3"/>
<organism evidence="3">
    <name type="scientific">bioreactor metagenome</name>
    <dbReference type="NCBI Taxonomy" id="1076179"/>
    <lineage>
        <taxon>unclassified sequences</taxon>
        <taxon>metagenomes</taxon>
        <taxon>ecological metagenomes</taxon>
    </lineage>
</organism>
<dbReference type="EMBL" id="VSSQ01024930">
    <property type="protein sequence ID" value="MPM72748.1"/>
    <property type="molecule type" value="Genomic_DNA"/>
</dbReference>
<dbReference type="AlphaFoldDB" id="A0A645C5V3"/>
<feature type="domain" description="Amidohydrolase-related" evidence="2">
    <location>
        <begin position="2"/>
        <end position="72"/>
    </location>
</feature>
<dbReference type="InterPro" id="IPR032466">
    <property type="entry name" value="Metal_Hydrolase"/>
</dbReference>
<keyword evidence="1 3" id="KW-0378">Hydrolase</keyword>
<sequence>MAGSSLKFNEGLKNLIEHAQVPVNYAINMVTLNPARLLRVDDHKGKLVAGFDADIVVISDDYHVVQTFSLGKTQL</sequence>
<dbReference type="PANTHER" id="PTHR11113:SF14">
    <property type="entry name" value="N-ACETYLGLUCOSAMINE-6-PHOSPHATE DEACETYLASE"/>
    <property type="match status" value="1"/>
</dbReference>
<comment type="caution">
    <text evidence="3">The sequence shown here is derived from an EMBL/GenBank/DDBJ whole genome shotgun (WGS) entry which is preliminary data.</text>
</comment>
<dbReference type="Gene3D" id="2.30.40.10">
    <property type="entry name" value="Urease, subunit C, domain 1"/>
    <property type="match status" value="1"/>
</dbReference>
<accession>A0A645C5V3</accession>
<name>A0A645C5V3_9ZZZZ</name>
<dbReference type="GO" id="GO:0006046">
    <property type="term" value="P:N-acetylglucosamine catabolic process"/>
    <property type="evidence" value="ECO:0007669"/>
    <property type="project" value="TreeGrafter"/>
</dbReference>
<protein>
    <submittedName>
        <fullName evidence="3">N-acetylglucosamine-6-phosphate deacetylase</fullName>
        <ecNumber evidence="3">3.5.1.25</ecNumber>
    </submittedName>
</protein>
<dbReference type="GO" id="GO:0008448">
    <property type="term" value="F:N-acetylglucosamine-6-phosphate deacetylase activity"/>
    <property type="evidence" value="ECO:0007669"/>
    <property type="project" value="UniProtKB-EC"/>
</dbReference>
<dbReference type="InterPro" id="IPR011059">
    <property type="entry name" value="Metal-dep_hydrolase_composite"/>
</dbReference>
<evidence type="ECO:0000313" key="3">
    <source>
        <dbReference type="EMBL" id="MPM72748.1"/>
    </source>
</evidence>
<proteinExistence type="predicted"/>
<evidence type="ECO:0000259" key="2">
    <source>
        <dbReference type="Pfam" id="PF01979"/>
    </source>
</evidence>
<gene>
    <name evidence="3" type="primary">nagA_24</name>
    <name evidence="3" type="ORF">SDC9_119724</name>
</gene>
<dbReference type="InterPro" id="IPR006680">
    <property type="entry name" value="Amidohydro-rel"/>
</dbReference>